<organism evidence="4 5">
    <name type="scientific">Rubrivirga litoralis</name>
    <dbReference type="NCBI Taxonomy" id="3075598"/>
    <lineage>
        <taxon>Bacteria</taxon>
        <taxon>Pseudomonadati</taxon>
        <taxon>Rhodothermota</taxon>
        <taxon>Rhodothermia</taxon>
        <taxon>Rhodothermales</taxon>
        <taxon>Rubricoccaceae</taxon>
        <taxon>Rubrivirga</taxon>
    </lineage>
</organism>
<dbReference type="CDD" id="cd02440">
    <property type="entry name" value="AdoMet_MTases"/>
    <property type="match status" value="1"/>
</dbReference>
<gene>
    <name evidence="4" type="ORF">RM540_07690</name>
</gene>
<accession>A0ABU3BQS8</accession>
<dbReference type="GO" id="GO:0032259">
    <property type="term" value="P:methylation"/>
    <property type="evidence" value="ECO:0007669"/>
    <property type="project" value="UniProtKB-KW"/>
</dbReference>
<name>A0ABU3BQS8_9BACT</name>
<evidence type="ECO:0000256" key="2">
    <source>
        <dbReference type="ARBA" id="ARBA00022679"/>
    </source>
</evidence>
<dbReference type="Gene3D" id="3.40.50.150">
    <property type="entry name" value="Vaccinia Virus protein VP39"/>
    <property type="match status" value="1"/>
</dbReference>
<evidence type="ECO:0000256" key="1">
    <source>
        <dbReference type="ARBA" id="ARBA00022603"/>
    </source>
</evidence>
<sequence>MTDRPALRLVPTWTRNAEAWTAAVREGNIPSRRAGTDAAVVEAVVGGLPPAGRVLDVGCGEGWLARALGALGASVHGVDASAPLVEAARAEGGAGVTYDVLDYEAAAADPDRLGGPYDVAVFNFSLLDDRAAAPLRAAAAVLERGGRIVVQTVHPLTAGAPYADGWREETFDGVEGDFEPMPWFFRTLGSWVRVVTAAGLRLTDVVEPADTDAPLSLILVAEAV</sequence>
<dbReference type="PANTHER" id="PTHR43464:SF19">
    <property type="entry name" value="UBIQUINONE BIOSYNTHESIS O-METHYLTRANSFERASE, MITOCHONDRIAL"/>
    <property type="match status" value="1"/>
</dbReference>
<dbReference type="Proteomes" id="UP001267426">
    <property type="component" value="Unassembled WGS sequence"/>
</dbReference>
<keyword evidence="1 4" id="KW-0489">Methyltransferase</keyword>
<dbReference type="Pfam" id="PF13489">
    <property type="entry name" value="Methyltransf_23"/>
    <property type="match status" value="1"/>
</dbReference>
<comment type="caution">
    <text evidence="4">The sequence shown here is derived from an EMBL/GenBank/DDBJ whole genome shotgun (WGS) entry which is preliminary data.</text>
</comment>
<keyword evidence="5" id="KW-1185">Reference proteome</keyword>
<keyword evidence="2" id="KW-0808">Transferase</keyword>
<reference evidence="4 5" key="1">
    <citation type="submission" date="2023-09" db="EMBL/GenBank/DDBJ databases">
        <authorList>
            <person name="Rey-Velasco X."/>
        </authorList>
    </citation>
    <scope>NUCLEOTIDE SEQUENCE [LARGE SCALE GENOMIC DNA]</scope>
    <source>
        <strain evidence="4 5">F394</strain>
    </source>
</reference>
<dbReference type="PANTHER" id="PTHR43464">
    <property type="entry name" value="METHYLTRANSFERASE"/>
    <property type="match status" value="1"/>
</dbReference>
<dbReference type="EMBL" id="JAVRHT010000014">
    <property type="protein sequence ID" value="MDT0631630.1"/>
    <property type="molecule type" value="Genomic_DNA"/>
</dbReference>
<evidence type="ECO:0000313" key="5">
    <source>
        <dbReference type="Proteomes" id="UP001267426"/>
    </source>
</evidence>
<dbReference type="SUPFAM" id="SSF53335">
    <property type="entry name" value="S-adenosyl-L-methionine-dependent methyltransferases"/>
    <property type="match status" value="1"/>
</dbReference>
<dbReference type="InterPro" id="IPR029063">
    <property type="entry name" value="SAM-dependent_MTases_sf"/>
</dbReference>
<evidence type="ECO:0000313" key="4">
    <source>
        <dbReference type="EMBL" id="MDT0631630.1"/>
    </source>
</evidence>
<proteinExistence type="predicted"/>
<evidence type="ECO:0000256" key="3">
    <source>
        <dbReference type="ARBA" id="ARBA00022691"/>
    </source>
</evidence>
<protein>
    <submittedName>
        <fullName evidence="4">Methyltransferase domain-containing protein</fullName>
    </submittedName>
</protein>
<dbReference type="GO" id="GO:0008168">
    <property type="term" value="F:methyltransferase activity"/>
    <property type="evidence" value="ECO:0007669"/>
    <property type="project" value="UniProtKB-KW"/>
</dbReference>
<keyword evidence="3" id="KW-0949">S-adenosyl-L-methionine</keyword>
<dbReference type="RefSeq" id="WP_311662971.1">
    <property type="nucleotide sequence ID" value="NZ_JAVRHT010000014.1"/>
</dbReference>